<dbReference type="EMBL" id="KI676010">
    <property type="protein sequence ID" value="ETL27204.1"/>
    <property type="molecule type" value="Genomic_DNA"/>
</dbReference>
<dbReference type="VEuPathDB" id="FungiDB:PPTG_11524"/>
<reference evidence="2" key="1">
    <citation type="submission" date="2013-11" db="EMBL/GenBank/DDBJ databases">
        <title>The Genome Sequence of Phytophthora parasitica CJ05E6.</title>
        <authorList>
            <consortium name="The Broad Institute Genomics Platform"/>
            <person name="Russ C."/>
            <person name="Tyler B."/>
            <person name="Panabieres F."/>
            <person name="Shan W."/>
            <person name="Tripathy S."/>
            <person name="Grunwald N."/>
            <person name="Machado M."/>
            <person name="Johnson C.S."/>
            <person name="Arredondo F."/>
            <person name="Hong C."/>
            <person name="Coffey M."/>
            <person name="Young S.K."/>
            <person name="Zeng Q."/>
            <person name="Gargeya S."/>
            <person name="Fitzgerald M."/>
            <person name="Abouelleil A."/>
            <person name="Alvarado L."/>
            <person name="Chapman S.B."/>
            <person name="Gainer-Dewar J."/>
            <person name="Goldberg J."/>
            <person name="Griggs A."/>
            <person name="Gujja S."/>
            <person name="Hansen M."/>
            <person name="Howarth C."/>
            <person name="Imamovic A."/>
            <person name="Ireland A."/>
            <person name="Larimer J."/>
            <person name="McCowan C."/>
            <person name="Murphy C."/>
            <person name="Pearson M."/>
            <person name="Poon T.W."/>
            <person name="Priest M."/>
            <person name="Roberts A."/>
            <person name="Saif S."/>
            <person name="Shea T."/>
            <person name="Sykes S."/>
            <person name="Wortman J."/>
            <person name="Nusbaum C."/>
            <person name="Birren B."/>
        </authorList>
    </citation>
    <scope>NUCLEOTIDE SEQUENCE [LARGE SCALE GENOMIC DNA]</scope>
    <source>
        <strain evidence="2">CJ05E6</strain>
    </source>
</reference>
<feature type="signal peptide" evidence="1">
    <location>
        <begin position="1"/>
        <end position="21"/>
    </location>
</feature>
<proteinExistence type="predicted"/>
<dbReference type="AlphaFoldDB" id="W2HZ21"/>
<dbReference type="Proteomes" id="UP000053864">
    <property type="component" value="Unassembled WGS sequence"/>
</dbReference>
<organism evidence="2">
    <name type="scientific">Phytophthora nicotianae</name>
    <name type="common">Potato buckeye rot agent</name>
    <name type="synonym">Phytophthora parasitica</name>
    <dbReference type="NCBI Taxonomy" id="4792"/>
    <lineage>
        <taxon>Eukaryota</taxon>
        <taxon>Sar</taxon>
        <taxon>Stramenopiles</taxon>
        <taxon>Oomycota</taxon>
        <taxon>Peronosporomycetes</taxon>
        <taxon>Peronosporales</taxon>
        <taxon>Peronosporaceae</taxon>
        <taxon>Phytophthora</taxon>
    </lineage>
</organism>
<feature type="non-terminal residue" evidence="2">
    <location>
        <position position="329"/>
    </location>
</feature>
<gene>
    <name evidence="2" type="ORF">L916_19228</name>
</gene>
<protein>
    <submittedName>
        <fullName evidence="2">Uncharacterized protein</fullName>
    </submittedName>
</protein>
<name>W2HZ21_PHYNI</name>
<sequence>MALFVLLVAISCLATTAVISASRAPSLDSSPIPTEPTDSFNYRTVSAVEYATPATAKSTVTSTYRNWVGTWSMSQDTACYREAHIMDVCPSNYDRNELTNTCWTECPMDYPVECGMECIRQNDDCGIEVASKVSAVAITIIRSASFGVFGALEMIGQKVWWAARCTTATLLVMRGILRYIRTMKAEDPQATDRKLLVLLFQTSTVVTDLPIAIAVCTRTPVSPNLRQSQHVLSTAQWMLAQALAHDDNIISSWKKFSAFLRGANFTEAAEEITEGEIESLETAMKQNSSCGGDLKSLIDRVWLTVNEYREESPAITDDEIRLKISDSDL</sequence>
<evidence type="ECO:0000256" key="1">
    <source>
        <dbReference type="SAM" id="SignalP"/>
    </source>
</evidence>
<feature type="chain" id="PRO_5004816874" evidence="1">
    <location>
        <begin position="22"/>
        <end position="329"/>
    </location>
</feature>
<evidence type="ECO:0000313" key="2">
    <source>
        <dbReference type="EMBL" id="ETL27204.1"/>
    </source>
</evidence>
<keyword evidence="1" id="KW-0732">Signal</keyword>
<accession>W2HZ21</accession>